<proteinExistence type="predicted"/>
<feature type="transmembrane region" description="Helical" evidence="5">
    <location>
        <begin position="88"/>
        <end position="107"/>
    </location>
</feature>
<dbReference type="PANTHER" id="PTHR42718:SF27">
    <property type="entry name" value="TRANSPORTER, PUTATIVE-RELATED"/>
    <property type="match status" value="1"/>
</dbReference>
<dbReference type="Pfam" id="PF07690">
    <property type="entry name" value="MFS_1"/>
    <property type="match status" value="1"/>
</dbReference>
<gene>
    <name evidence="7" type="ORF">PG986_002821</name>
</gene>
<dbReference type="Proteomes" id="UP001391051">
    <property type="component" value="Unassembled WGS sequence"/>
</dbReference>
<organism evidence="7 8">
    <name type="scientific">Apiospora aurea</name>
    <dbReference type="NCBI Taxonomy" id="335848"/>
    <lineage>
        <taxon>Eukaryota</taxon>
        <taxon>Fungi</taxon>
        <taxon>Dikarya</taxon>
        <taxon>Ascomycota</taxon>
        <taxon>Pezizomycotina</taxon>
        <taxon>Sordariomycetes</taxon>
        <taxon>Xylariomycetidae</taxon>
        <taxon>Amphisphaeriales</taxon>
        <taxon>Apiosporaceae</taxon>
        <taxon>Apiospora</taxon>
    </lineage>
</organism>
<feature type="transmembrane region" description="Helical" evidence="5">
    <location>
        <begin position="119"/>
        <end position="139"/>
    </location>
</feature>
<keyword evidence="4 5" id="KW-0472">Membrane</keyword>
<dbReference type="EMBL" id="JAQQWE010000002">
    <property type="protein sequence ID" value="KAK7961996.1"/>
    <property type="molecule type" value="Genomic_DNA"/>
</dbReference>
<feature type="transmembrane region" description="Helical" evidence="5">
    <location>
        <begin position="463"/>
        <end position="483"/>
    </location>
</feature>
<feature type="transmembrane region" description="Helical" evidence="5">
    <location>
        <begin position="391"/>
        <end position="408"/>
    </location>
</feature>
<keyword evidence="8" id="KW-1185">Reference proteome</keyword>
<evidence type="ECO:0000313" key="8">
    <source>
        <dbReference type="Proteomes" id="UP001391051"/>
    </source>
</evidence>
<protein>
    <recommendedName>
        <fullName evidence="6">Major facilitator superfamily (MFS) profile domain-containing protein</fullName>
    </recommendedName>
</protein>
<evidence type="ECO:0000259" key="6">
    <source>
        <dbReference type="PROSITE" id="PS50850"/>
    </source>
</evidence>
<dbReference type="InterPro" id="IPR020846">
    <property type="entry name" value="MFS_dom"/>
</dbReference>
<comment type="subcellular location">
    <subcellularLocation>
        <location evidence="1">Membrane</location>
        <topology evidence="1">Multi-pass membrane protein</topology>
    </subcellularLocation>
</comment>
<feature type="transmembrane region" description="Helical" evidence="5">
    <location>
        <begin position="176"/>
        <end position="196"/>
    </location>
</feature>
<evidence type="ECO:0000256" key="1">
    <source>
        <dbReference type="ARBA" id="ARBA00004141"/>
    </source>
</evidence>
<dbReference type="Gene3D" id="1.20.1250.20">
    <property type="entry name" value="MFS general substrate transporter like domains"/>
    <property type="match status" value="2"/>
</dbReference>
<evidence type="ECO:0000256" key="4">
    <source>
        <dbReference type="ARBA" id="ARBA00023136"/>
    </source>
</evidence>
<evidence type="ECO:0000256" key="5">
    <source>
        <dbReference type="SAM" id="Phobius"/>
    </source>
</evidence>
<feature type="transmembrane region" description="Helical" evidence="5">
    <location>
        <begin position="414"/>
        <end position="442"/>
    </location>
</feature>
<feature type="transmembrane region" description="Helical" evidence="5">
    <location>
        <begin position="288"/>
        <end position="313"/>
    </location>
</feature>
<sequence length="495" mass="53537">MSMGSNHLHTGYVKPAKAYIIIFYLTLVTFMTSITTGLITTGIPTMAVDLDIGPQTMYRPLSVYSLTTGTCLIVAGTVADVVGSRRTFLSGTLLLSLFTLGCGLARTGIQLNMFRAMQGIAVAMCLPTSVGILCSAIAPGRLRNIAFACTGLGQPLGFSAGLVLGGVFIKAVGWRPGWYFAAATIFVCFFVGFFLLPRDTLAIQPSFKRLLTVVDWPGAIIESTCFAMLAFVLVQLSEDRDQIRSPPVAAFLALSVALLPLFVWWMWFAAKHRLPVLIPNALWRRKTFSSVCVMVMMSYAVMQMLELYATLFFRKVQRLDSLQSSLRLLPSMIVGAALNLATGLFIDRVPAVWLVFSTSLACAGSPLLMALIRPEWPYWYAAFPAQLLHPLSADVLFCAGLIVISQVFPEDTRALAGAVFNTVAQFGTALGLAMIGIIADSVTEASRYEDKVGPEALFQGYKAAFWAAFGLTLAIAVISVMGLRKTGTASSVTEE</sequence>
<name>A0ABR1QPX7_9PEZI</name>
<reference evidence="7 8" key="1">
    <citation type="submission" date="2023-01" db="EMBL/GenBank/DDBJ databases">
        <title>Analysis of 21 Apiospora genomes using comparative genomics revels a genus with tremendous synthesis potential of carbohydrate active enzymes and secondary metabolites.</title>
        <authorList>
            <person name="Sorensen T."/>
        </authorList>
    </citation>
    <scope>NUCLEOTIDE SEQUENCE [LARGE SCALE GENOMIC DNA]</scope>
    <source>
        <strain evidence="7 8">CBS 24483</strain>
    </source>
</reference>
<evidence type="ECO:0000256" key="2">
    <source>
        <dbReference type="ARBA" id="ARBA00022692"/>
    </source>
</evidence>
<feature type="transmembrane region" description="Helical" evidence="5">
    <location>
        <begin position="325"/>
        <end position="346"/>
    </location>
</feature>
<evidence type="ECO:0000256" key="3">
    <source>
        <dbReference type="ARBA" id="ARBA00022989"/>
    </source>
</evidence>
<feature type="transmembrane region" description="Helical" evidence="5">
    <location>
        <begin position="20"/>
        <end position="40"/>
    </location>
</feature>
<keyword evidence="3 5" id="KW-1133">Transmembrane helix</keyword>
<evidence type="ECO:0000313" key="7">
    <source>
        <dbReference type="EMBL" id="KAK7961996.1"/>
    </source>
</evidence>
<feature type="transmembrane region" description="Helical" evidence="5">
    <location>
        <begin position="145"/>
        <end position="169"/>
    </location>
</feature>
<comment type="caution">
    <text evidence="7">The sequence shown here is derived from an EMBL/GenBank/DDBJ whole genome shotgun (WGS) entry which is preliminary data.</text>
</comment>
<dbReference type="SUPFAM" id="SSF103473">
    <property type="entry name" value="MFS general substrate transporter"/>
    <property type="match status" value="1"/>
</dbReference>
<dbReference type="RefSeq" id="XP_066704107.1">
    <property type="nucleotide sequence ID" value="XM_066839043.1"/>
</dbReference>
<feature type="transmembrane region" description="Helical" evidence="5">
    <location>
        <begin position="216"/>
        <end position="236"/>
    </location>
</feature>
<feature type="domain" description="Major facilitator superfamily (MFS) profile" evidence="6">
    <location>
        <begin position="21"/>
        <end position="487"/>
    </location>
</feature>
<dbReference type="InterPro" id="IPR036259">
    <property type="entry name" value="MFS_trans_sf"/>
</dbReference>
<accession>A0ABR1QPX7</accession>
<dbReference type="PROSITE" id="PS50850">
    <property type="entry name" value="MFS"/>
    <property type="match status" value="1"/>
</dbReference>
<dbReference type="InterPro" id="IPR011701">
    <property type="entry name" value="MFS"/>
</dbReference>
<dbReference type="GeneID" id="92072105"/>
<keyword evidence="2 5" id="KW-0812">Transmembrane</keyword>
<feature type="transmembrane region" description="Helical" evidence="5">
    <location>
        <begin position="248"/>
        <end position="268"/>
    </location>
</feature>
<feature type="transmembrane region" description="Helical" evidence="5">
    <location>
        <begin position="352"/>
        <end position="371"/>
    </location>
</feature>
<feature type="transmembrane region" description="Helical" evidence="5">
    <location>
        <begin position="61"/>
        <end position="82"/>
    </location>
</feature>
<dbReference type="PANTHER" id="PTHR42718">
    <property type="entry name" value="MAJOR FACILITATOR SUPERFAMILY MULTIDRUG TRANSPORTER MFSC"/>
    <property type="match status" value="1"/>
</dbReference>